<name>A0A6A6A5W1_9PLEO</name>
<evidence type="ECO:0000256" key="1">
    <source>
        <dbReference type="SAM" id="MobiDB-lite"/>
    </source>
</evidence>
<proteinExistence type="predicted"/>
<dbReference type="EMBL" id="ML977512">
    <property type="protein sequence ID" value="KAF2126936.1"/>
    <property type="molecule type" value="Genomic_DNA"/>
</dbReference>
<sequence>MPYAVPGTAGLGPGILSDYRSSSLRTSLPIANEGAFDIITNSAPFFALYYISTPPSASSNCITSISTEKLVARQKTSTAPSNTSSFSAKGCGSPVSYAKSRPVRMSQSAHSSSEKRPASL</sequence>
<evidence type="ECO:0000313" key="3">
    <source>
        <dbReference type="Proteomes" id="UP000799771"/>
    </source>
</evidence>
<dbReference type="Proteomes" id="UP000799771">
    <property type="component" value="Unassembled WGS sequence"/>
</dbReference>
<feature type="region of interest" description="Disordered" evidence="1">
    <location>
        <begin position="72"/>
        <end position="120"/>
    </location>
</feature>
<feature type="compositionally biased region" description="Polar residues" evidence="1">
    <location>
        <begin position="74"/>
        <end position="87"/>
    </location>
</feature>
<reference evidence="2" key="1">
    <citation type="journal article" date="2020" name="Stud. Mycol.">
        <title>101 Dothideomycetes genomes: a test case for predicting lifestyles and emergence of pathogens.</title>
        <authorList>
            <person name="Haridas S."/>
            <person name="Albert R."/>
            <person name="Binder M."/>
            <person name="Bloem J."/>
            <person name="Labutti K."/>
            <person name="Salamov A."/>
            <person name="Andreopoulos B."/>
            <person name="Baker S."/>
            <person name="Barry K."/>
            <person name="Bills G."/>
            <person name="Bluhm B."/>
            <person name="Cannon C."/>
            <person name="Castanera R."/>
            <person name="Culley D."/>
            <person name="Daum C."/>
            <person name="Ezra D."/>
            <person name="Gonzalez J."/>
            <person name="Henrissat B."/>
            <person name="Kuo A."/>
            <person name="Liang C."/>
            <person name="Lipzen A."/>
            <person name="Lutzoni F."/>
            <person name="Magnuson J."/>
            <person name="Mondo S."/>
            <person name="Nolan M."/>
            <person name="Ohm R."/>
            <person name="Pangilinan J."/>
            <person name="Park H.-J."/>
            <person name="Ramirez L."/>
            <person name="Alfaro M."/>
            <person name="Sun H."/>
            <person name="Tritt A."/>
            <person name="Yoshinaga Y."/>
            <person name="Zwiers L.-H."/>
            <person name="Turgeon B."/>
            <person name="Goodwin S."/>
            <person name="Spatafora J."/>
            <person name="Crous P."/>
            <person name="Grigoriev I."/>
        </authorList>
    </citation>
    <scope>NUCLEOTIDE SEQUENCE</scope>
    <source>
        <strain evidence="2">CBS 119687</strain>
    </source>
</reference>
<accession>A0A6A6A5W1</accession>
<dbReference type="AlphaFoldDB" id="A0A6A6A5W1"/>
<protein>
    <submittedName>
        <fullName evidence="2">Uncharacterized protein</fullName>
    </submittedName>
</protein>
<evidence type="ECO:0000313" key="2">
    <source>
        <dbReference type="EMBL" id="KAF2126936.1"/>
    </source>
</evidence>
<keyword evidence="3" id="KW-1185">Reference proteome</keyword>
<dbReference type="RefSeq" id="XP_033521328.1">
    <property type="nucleotide sequence ID" value="XM_033666856.1"/>
</dbReference>
<organism evidence="2 3">
    <name type="scientific">Dothidotthia symphoricarpi CBS 119687</name>
    <dbReference type="NCBI Taxonomy" id="1392245"/>
    <lineage>
        <taxon>Eukaryota</taxon>
        <taxon>Fungi</taxon>
        <taxon>Dikarya</taxon>
        <taxon>Ascomycota</taxon>
        <taxon>Pezizomycotina</taxon>
        <taxon>Dothideomycetes</taxon>
        <taxon>Pleosporomycetidae</taxon>
        <taxon>Pleosporales</taxon>
        <taxon>Dothidotthiaceae</taxon>
        <taxon>Dothidotthia</taxon>
    </lineage>
</organism>
<dbReference type="GeneID" id="54407288"/>
<gene>
    <name evidence="2" type="ORF">P153DRAFT_359261</name>
</gene>